<dbReference type="GeneID" id="69031303"/>
<evidence type="ECO:0000313" key="2">
    <source>
        <dbReference type="Proteomes" id="UP000002039"/>
    </source>
</evidence>
<dbReference type="Proteomes" id="UP000002039">
    <property type="component" value="Unassembled WGS sequence"/>
</dbReference>
<evidence type="ECO:0000313" key="1">
    <source>
        <dbReference type="EMBL" id="OAT00001.1"/>
    </source>
</evidence>
<protein>
    <submittedName>
        <fullName evidence="1">Uncharacterized protein</fullName>
    </submittedName>
</protein>
<gene>
    <name evidence="1" type="ORF">BDCG_16411</name>
</gene>
<dbReference type="RefSeq" id="XP_045279728.1">
    <property type="nucleotide sequence ID" value="XM_045425652.1"/>
</dbReference>
<dbReference type="EMBL" id="EQ999974">
    <property type="protein sequence ID" value="OAT00001.1"/>
    <property type="molecule type" value="Genomic_DNA"/>
</dbReference>
<name>A0ABX2VT18_AJEDR</name>
<proteinExistence type="predicted"/>
<sequence>MALLQRKRPRPLSGHSNHQGVFLFPSFEQSRRPRWAWGVTKRQQNYVDESQTQVPAPRIIGQGTAIQQFTRSQPLRVVGRTTRISPSACRIG</sequence>
<reference evidence="2" key="1">
    <citation type="journal article" date="2015" name="PLoS Genet.">
        <title>The dynamic genome and transcriptome of the human fungal pathogen Blastomyces and close relative Emmonsia.</title>
        <authorList>
            <person name="Munoz J.F."/>
            <person name="Gauthier G.M."/>
            <person name="Desjardins C.A."/>
            <person name="Gallo J.E."/>
            <person name="Holder J."/>
            <person name="Sullivan T.D."/>
            <person name="Marty A.J."/>
            <person name="Carmen J.C."/>
            <person name="Chen Z."/>
            <person name="Ding L."/>
            <person name="Gujja S."/>
            <person name="Magrini V."/>
            <person name="Misas E."/>
            <person name="Mitreva M."/>
            <person name="Priest M."/>
            <person name="Saif S."/>
            <person name="Whiston E.A."/>
            <person name="Young S."/>
            <person name="Zeng Q."/>
            <person name="Goldman W.E."/>
            <person name="Mardis E.R."/>
            <person name="Taylor J.W."/>
            <person name="McEwen J.G."/>
            <person name="Clay O.K."/>
            <person name="Klein B.S."/>
            <person name="Cuomo C.A."/>
        </authorList>
    </citation>
    <scope>NUCLEOTIDE SEQUENCE [LARGE SCALE GENOMIC DNA]</scope>
    <source>
        <strain evidence="2">ER-3 / ATCC MYA-2586</strain>
    </source>
</reference>
<keyword evidence="2" id="KW-1185">Reference proteome</keyword>
<accession>A0ABX2VT18</accession>
<organism evidence="1 2">
    <name type="scientific">Ajellomyces dermatitidis (strain ER-3 / ATCC MYA-2586)</name>
    <name type="common">Blastomyces dermatitidis</name>
    <dbReference type="NCBI Taxonomy" id="559297"/>
    <lineage>
        <taxon>Eukaryota</taxon>
        <taxon>Fungi</taxon>
        <taxon>Dikarya</taxon>
        <taxon>Ascomycota</taxon>
        <taxon>Pezizomycotina</taxon>
        <taxon>Eurotiomycetes</taxon>
        <taxon>Eurotiomycetidae</taxon>
        <taxon>Onygenales</taxon>
        <taxon>Ajellomycetaceae</taxon>
        <taxon>Blastomyces</taxon>
    </lineage>
</organism>